<feature type="domain" description="Multidrug resistance protein MdtA-like C-terminal permuted SH3" evidence="8">
    <location>
        <begin position="277"/>
        <end position="340"/>
    </location>
</feature>
<evidence type="ECO:0000256" key="5">
    <source>
        <dbReference type="SAM" id="Coils"/>
    </source>
</evidence>
<keyword evidence="4 5" id="KW-0175">Coiled coil</keyword>
<dbReference type="InterPro" id="IPR058627">
    <property type="entry name" value="MdtA-like_C"/>
</dbReference>
<dbReference type="EMBL" id="FOEQ01000005">
    <property type="protein sequence ID" value="SER11786.1"/>
    <property type="molecule type" value="Genomic_DNA"/>
</dbReference>
<evidence type="ECO:0000259" key="6">
    <source>
        <dbReference type="Pfam" id="PF25917"/>
    </source>
</evidence>
<feature type="coiled-coil region" evidence="5">
    <location>
        <begin position="107"/>
        <end position="151"/>
    </location>
</feature>
<sequence>MNSKAILGSALVLALITAGGLAWRHAGETQATASAPRHLVKVALATVQKAPQKRAFAGVGELEAVHQVLVSAEIGGRVTAINFSSGQQVRKGDVLVTLNDAPEQAERLRLKAQLDNARTNYRRVKDLLRENAATQEQLDNALAARDMAQGELARTEAVIAQKAVRAPFDGRLGIRRVNQGQYLNVGDPVVSLIDTRSLYVNFSLEEQLSAQLRTGQPVEVRLDAFPDTAFTAHITAIDPLIGRSRTVQVQATLAKPDARLSAGMYASVQVASPDDGQVLTVPETAVAYTAYGDTVFVARHDAAANALVVQRVSVRTGERQAGRVVIEQGLREDDQVVVSGQLRLSDGTAVQATVDTLQAPASGA</sequence>
<evidence type="ECO:0000313" key="10">
    <source>
        <dbReference type="Proteomes" id="UP000199221"/>
    </source>
</evidence>
<evidence type="ECO:0000256" key="2">
    <source>
        <dbReference type="ARBA" id="ARBA00009477"/>
    </source>
</evidence>
<evidence type="ECO:0000259" key="8">
    <source>
        <dbReference type="Pfam" id="PF25967"/>
    </source>
</evidence>
<dbReference type="InterPro" id="IPR058625">
    <property type="entry name" value="MdtA-like_BSH"/>
</dbReference>
<dbReference type="Gene3D" id="1.10.287.470">
    <property type="entry name" value="Helix hairpin bin"/>
    <property type="match status" value="1"/>
</dbReference>
<dbReference type="Pfam" id="PF25917">
    <property type="entry name" value="BSH_RND"/>
    <property type="match status" value="1"/>
</dbReference>
<gene>
    <name evidence="9" type="ORF">SAMN05216230_105349</name>
</gene>
<comment type="similarity">
    <text evidence="2">Belongs to the membrane fusion protein (MFP) (TC 8.A.1) family.</text>
</comment>
<evidence type="ECO:0000313" key="9">
    <source>
        <dbReference type="EMBL" id="SER11786.1"/>
    </source>
</evidence>
<dbReference type="NCBIfam" id="TIGR01730">
    <property type="entry name" value="RND_mfp"/>
    <property type="match status" value="1"/>
</dbReference>
<comment type="subcellular location">
    <subcellularLocation>
        <location evidence="1">Cell envelope</location>
    </subcellularLocation>
</comment>
<dbReference type="Proteomes" id="UP000199221">
    <property type="component" value="Unassembled WGS sequence"/>
</dbReference>
<dbReference type="InterPro" id="IPR006143">
    <property type="entry name" value="RND_pump_MFP"/>
</dbReference>
<dbReference type="GO" id="GO:1990281">
    <property type="term" value="C:efflux pump complex"/>
    <property type="evidence" value="ECO:0007669"/>
    <property type="project" value="TreeGrafter"/>
</dbReference>
<organism evidence="9 10">
    <name type="scientific">Pseudomonas soli</name>
    <dbReference type="NCBI Taxonomy" id="1306993"/>
    <lineage>
        <taxon>Bacteria</taxon>
        <taxon>Pseudomonadati</taxon>
        <taxon>Pseudomonadota</taxon>
        <taxon>Gammaproteobacteria</taxon>
        <taxon>Pseudomonadales</taxon>
        <taxon>Pseudomonadaceae</taxon>
        <taxon>Pseudomonas</taxon>
    </lineage>
</organism>
<evidence type="ECO:0000256" key="3">
    <source>
        <dbReference type="ARBA" id="ARBA00022448"/>
    </source>
</evidence>
<dbReference type="RefSeq" id="WP_094011441.1">
    <property type="nucleotide sequence ID" value="NZ_FOEQ01000005.1"/>
</dbReference>
<dbReference type="PANTHER" id="PTHR30469:SF29">
    <property type="entry name" value="BLR2860 PROTEIN"/>
    <property type="match status" value="1"/>
</dbReference>
<dbReference type="PANTHER" id="PTHR30469">
    <property type="entry name" value="MULTIDRUG RESISTANCE PROTEIN MDTA"/>
    <property type="match status" value="1"/>
</dbReference>
<name>A0A1H9LK37_9PSED</name>
<proteinExistence type="inferred from homology"/>
<feature type="domain" description="Multidrug resistance protein MdtA-like barrel-sandwich hybrid" evidence="6">
    <location>
        <begin position="67"/>
        <end position="190"/>
    </location>
</feature>
<dbReference type="InterPro" id="IPR058792">
    <property type="entry name" value="Beta-barrel_RND_2"/>
</dbReference>
<dbReference type="FunFam" id="2.40.30.170:FF:000010">
    <property type="entry name" value="Efflux RND transporter periplasmic adaptor subunit"/>
    <property type="match status" value="1"/>
</dbReference>
<evidence type="ECO:0000256" key="1">
    <source>
        <dbReference type="ARBA" id="ARBA00004196"/>
    </source>
</evidence>
<keyword evidence="3" id="KW-0813">Transport</keyword>
<dbReference type="Pfam" id="PF25967">
    <property type="entry name" value="RND-MFP_C"/>
    <property type="match status" value="1"/>
</dbReference>
<accession>A0A1H9LK37</accession>
<dbReference type="SUPFAM" id="SSF111369">
    <property type="entry name" value="HlyD-like secretion proteins"/>
    <property type="match status" value="1"/>
</dbReference>
<evidence type="ECO:0000259" key="7">
    <source>
        <dbReference type="Pfam" id="PF25954"/>
    </source>
</evidence>
<dbReference type="AlphaFoldDB" id="A0A1H9LK37"/>
<feature type="domain" description="CusB-like beta-barrel" evidence="7">
    <location>
        <begin position="199"/>
        <end position="272"/>
    </location>
</feature>
<dbReference type="GO" id="GO:0015562">
    <property type="term" value="F:efflux transmembrane transporter activity"/>
    <property type="evidence" value="ECO:0007669"/>
    <property type="project" value="TreeGrafter"/>
</dbReference>
<evidence type="ECO:0000256" key="4">
    <source>
        <dbReference type="ARBA" id="ARBA00023054"/>
    </source>
</evidence>
<dbReference type="Gene3D" id="2.40.30.170">
    <property type="match status" value="1"/>
</dbReference>
<protein>
    <submittedName>
        <fullName evidence="9">Membrane fusion protein, multidrug efflux system</fullName>
    </submittedName>
</protein>
<reference evidence="9 10" key="1">
    <citation type="submission" date="2016-10" db="EMBL/GenBank/DDBJ databases">
        <authorList>
            <person name="de Groot N.N."/>
        </authorList>
    </citation>
    <scope>NUCLEOTIDE SEQUENCE [LARGE SCALE GENOMIC DNA]</scope>
    <source>
        <strain evidence="9 10">LMG 27941</strain>
    </source>
</reference>
<dbReference type="Gene3D" id="2.40.420.20">
    <property type="match status" value="1"/>
</dbReference>
<dbReference type="Gene3D" id="2.40.50.100">
    <property type="match status" value="1"/>
</dbReference>
<dbReference type="Pfam" id="PF25954">
    <property type="entry name" value="Beta-barrel_RND_2"/>
    <property type="match status" value="1"/>
</dbReference>